<accession>A0A5N7JT48</accession>
<feature type="region of interest" description="Disordered" evidence="4">
    <location>
        <begin position="86"/>
        <end position="106"/>
    </location>
</feature>
<evidence type="ECO:0000256" key="4">
    <source>
        <dbReference type="SAM" id="MobiDB-lite"/>
    </source>
</evidence>
<comment type="caution">
    <text evidence="6">The sequence shown here is derived from an EMBL/GenBank/DDBJ whole genome shotgun (WGS) entry which is preliminary data.</text>
</comment>
<proteinExistence type="predicted"/>
<evidence type="ECO:0000256" key="3">
    <source>
        <dbReference type="ARBA" id="ARBA00023163"/>
    </source>
</evidence>
<sequence length="106" mass="10990">MTATTINFAGFTGFLGRGAAPRELQCLMAVASGQTSKEAARNLGVSPDTVDKRLLALTTKLGVTRRAALVAKAFALGLIQAAGGIAPNPGPQRQEESEQFQGTFIA</sequence>
<dbReference type="GO" id="GO:0006355">
    <property type="term" value="P:regulation of DNA-templated transcription"/>
    <property type="evidence" value="ECO:0007669"/>
    <property type="project" value="InterPro"/>
</dbReference>
<dbReference type="PROSITE" id="PS50043">
    <property type="entry name" value="HTH_LUXR_2"/>
    <property type="match status" value="1"/>
</dbReference>
<dbReference type="EMBL" id="VUBA01000059">
    <property type="protein sequence ID" value="MPQ84521.1"/>
    <property type="molecule type" value="Genomic_DNA"/>
</dbReference>
<dbReference type="InterPro" id="IPR000792">
    <property type="entry name" value="Tscrpt_reg_LuxR_C"/>
</dbReference>
<dbReference type="SMART" id="SM00421">
    <property type="entry name" value="HTH_LUXR"/>
    <property type="match status" value="1"/>
</dbReference>
<gene>
    <name evidence="6" type="ORF">F0170_11295</name>
</gene>
<name>A0A5N7JT48_9PSED</name>
<dbReference type="PANTHER" id="PTHR44688">
    <property type="entry name" value="DNA-BINDING TRANSCRIPTIONAL ACTIVATOR DEVR_DOSR"/>
    <property type="match status" value="1"/>
</dbReference>
<keyword evidence="3" id="KW-0804">Transcription</keyword>
<keyword evidence="2" id="KW-0238">DNA-binding</keyword>
<evidence type="ECO:0000313" key="7">
    <source>
        <dbReference type="Proteomes" id="UP000325438"/>
    </source>
</evidence>
<feature type="domain" description="HTH luxR-type" evidence="5">
    <location>
        <begin position="15"/>
        <end position="77"/>
    </location>
</feature>
<evidence type="ECO:0000256" key="1">
    <source>
        <dbReference type="ARBA" id="ARBA00023015"/>
    </source>
</evidence>
<dbReference type="Gene3D" id="1.10.10.10">
    <property type="entry name" value="Winged helix-like DNA-binding domain superfamily/Winged helix DNA-binding domain"/>
    <property type="match status" value="1"/>
</dbReference>
<dbReference type="InterPro" id="IPR016032">
    <property type="entry name" value="Sig_transdc_resp-reg_C-effctor"/>
</dbReference>
<dbReference type="Proteomes" id="UP000325438">
    <property type="component" value="Unassembled WGS sequence"/>
</dbReference>
<dbReference type="PRINTS" id="PR00038">
    <property type="entry name" value="HTHLUXR"/>
</dbReference>
<evidence type="ECO:0000313" key="6">
    <source>
        <dbReference type="EMBL" id="MPQ84521.1"/>
    </source>
</evidence>
<reference evidence="6 7" key="1">
    <citation type="submission" date="2019-09" db="EMBL/GenBank/DDBJ databases">
        <title>The draft genomes of Allium pathogen Pseudomonas sp.</title>
        <authorList>
            <person name="Fujikawa T."/>
            <person name="Sawada H."/>
        </authorList>
    </citation>
    <scope>NUCLEOTIDE SEQUENCE [LARGE SCALE GENOMIC DNA]</scope>
    <source>
        <strain evidence="6 7">MAFF 730085</strain>
    </source>
</reference>
<dbReference type="GO" id="GO:0003677">
    <property type="term" value="F:DNA binding"/>
    <property type="evidence" value="ECO:0007669"/>
    <property type="project" value="UniProtKB-KW"/>
</dbReference>
<dbReference type="PANTHER" id="PTHR44688:SF16">
    <property type="entry name" value="DNA-BINDING TRANSCRIPTIONAL ACTIVATOR DEVR_DOSR"/>
    <property type="match status" value="1"/>
</dbReference>
<dbReference type="Pfam" id="PF00196">
    <property type="entry name" value="GerE"/>
    <property type="match status" value="1"/>
</dbReference>
<dbReference type="CDD" id="cd06170">
    <property type="entry name" value="LuxR_C_like"/>
    <property type="match status" value="1"/>
</dbReference>
<keyword evidence="1" id="KW-0805">Transcription regulation</keyword>
<organism evidence="6 7">
    <name type="scientific">Pseudomonas kitaguniensis</name>
    <dbReference type="NCBI Taxonomy" id="2607908"/>
    <lineage>
        <taxon>Bacteria</taxon>
        <taxon>Pseudomonadati</taxon>
        <taxon>Pseudomonadota</taxon>
        <taxon>Gammaproteobacteria</taxon>
        <taxon>Pseudomonadales</taxon>
        <taxon>Pseudomonadaceae</taxon>
        <taxon>Pseudomonas</taxon>
    </lineage>
</organism>
<evidence type="ECO:0000259" key="5">
    <source>
        <dbReference type="PROSITE" id="PS50043"/>
    </source>
</evidence>
<evidence type="ECO:0000256" key="2">
    <source>
        <dbReference type="ARBA" id="ARBA00023125"/>
    </source>
</evidence>
<protein>
    <submittedName>
        <fullName evidence="6">Helix-turn-helix transcriptional regulator</fullName>
    </submittedName>
</protein>
<dbReference type="RefSeq" id="WP_152749391.1">
    <property type="nucleotide sequence ID" value="NZ_VUBA01000059.1"/>
</dbReference>
<dbReference type="InterPro" id="IPR036388">
    <property type="entry name" value="WH-like_DNA-bd_sf"/>
</dbReference>
<dbReference type="AlphaFoldDB" id="A0A5N7JT48"/>
<dbReference type="SUPFAM" id="SSF46894">
    <property type="entry name" value="C-terminal effector domain of the bipartite response regulators"/>
    <property type="match status" value="1"/>
</dbReference>